<keyword evidence="2" id="KW-0597">Phosphoprotein</keyword>
<dbReference type="Pfam" id="PF01627">
    <property type="entry name" value="Hpt"/>
    <property type="match status" value="1"/>
</dbReference>
<accession>A0ABU9C9V5</accession>
<evidence type="ECO:0000256" key="3">
    <source>
        <dbReference type="SAM" id="MobiDB-lite"/>
    </source>
</evidence>
<evidence type="ECO:0000256" key="2">
    <source>
        <dbReference type="PROSITE-ProRule" id="PRU00110"/>
    </source>
</evidence>
<feature type="domain" description="HPt" evidence="4">
    <location>
        <begin position="36"/>
        <end position="129"/>
    </location>
</feature>
<dbReference type="InterPro" id="IPR008207">
    <property type="entry name" value="Sig_transdc_His_kin_Hpt_dom"/>
</dbReference>
<evidence type="ECO:0000313" key="5">
    <source>
        <dbReference type="EMBL" id="MEK8048623.1"/>
    </source>
</evidence>
<feature type="compositionally biased region" description="Low complexity" evidence="3">
    <location>
        <begin position="1"/>
        <end position="14"/>
    </location>
</feature>
<protein>
    <submittedName>
        <fullName evidence="5">Hpt domain-containing protein</fullName>
    </submittedName>
</protein>
<keyword evidence="6" id="KW-1185">Reference proteome</keyword>
<dbReference type="SUPFAM" id="SSF47226">
    <property type="entry name" value="Histidine-containing phosphotransfer domain, HPT domain"/>
    <property type="match status" value="1"/>
</dbReference>
<comment type="caution">
    <text evidence="5">The sequence shown here is derived from an EMBL/GenBank/DDBJ whole genome shotgun (WGS) entry which is preliminary data.</text>
</comment>
<dbReference type="SMART" id="SM00073">
    <property type="entry name" value="HPT"/>
    <property type="match status" value="1"/>
</dbReference>
<feature type="region of interest" description="Disordered" evidence="3">
    <location>
        <begin position="1"/>
        <end position="25"/>
    </location>
</feature>
<evidence type="ECO:0000313" key="6">
    <source>
        <dbReference type="Proteomes" id="UP001365405"/>
    </source>
</evidence>
<keyword evidence="1" id="KW-0902">Two-component regulatory system</keyword>
<name>A0ABU9C9V5_9BURK</name>
<dbReference type="RefSeq" id="WP_341408301.1">
    <property type="nucleotide sequence ID" value="NZ_JBBUTH010000001.1"/>
</dbReference>
<organism evidence="5 6">
    <name type="scientific">Pseudaquabacterium inlustre</name>
    <dbReference type="NCBI Taxonomy" id="2984192"/>
    <lineage>
        <taxon>Bacteria</taxon>
        <taxon>Pseudomonadati</taxon>
        <taxon>Pseudomonadota</taxon>
        <taxon>Betaproteobacteria</taxon>
        <taxon>Burkholderiales</taxon>
        <taxon>Sphaerotilaceae</taxon>
        <taxon>Pseudaquabacterium</taxon>
    </lineage>
</organism>
<proteinExistence type="predicted"/>
<dbReference type="Proteomes" id="UP001365405">
    <property type="component" value="Unassembled WGS sequence"/>
</dbReference>
<feature type="modified residue" description="Phosphohistidine" evidence="2">
    <location>
        <position position="75"/>
    </location>
</feature>
<dbReference type="InterPro" id="IPR036641">
    <property type="entry name" value="HPT_dom_sf"/>
</dbReference>
<evidence type="ECO:0000259" key="4">
    <source>
        <dbReference type="PROSITE" id="PS50894"/>
    </source>
</evidence>
<reference evidence="5 6" key="1">
    <citation type="submission" date="2024-04" db="EMBL/GenBank/DDBJ databases">
        <title>Novel species of the genus Ideonella isolated from streams.</title>
        <authorList>
            <person name="Lu H."/>
        </authorList>
    </citation>
    <scope>NUCLEOTIDE SEQUENCE [LARGE SCALE GENOMIC DNA]</scope>
    <source>
        <strain evidence="5 6">DXS22W</strain>
    </source>
</reference>
<dbReference type="Gene3D" id="1.20.120.160">
    <property type="entry name" value="HPT domain"/>
    <property type="match status" value="1"/>
</dbReference>
<dbReference type="EMBL" id="JBBUTH010000001">
    <property type="protein sequence ID" value="MEK8048623.1"/>
    <property type="molecule type" value="Genomic_DNA"/>
</dbReference>
<gene>
    <name evidence="5" type="ORF">AACH10_00040</name>
</gene>
<dbReference type="PROSITE" id="PS50894">
    <property type="entry name" value="HPT"/>
    <property type="match status" value="1"/>
</dbReference>
<dbReference type="CDD" id="cd00088">
    <property type="entry name" value="HPT"/>
    <property type="match status" value="1"/>
</dbReference>
<sequence>MTASPDTTTARPAAAEPPPLDERTLGQLAQLDPTGANRLMARVLTAYRDSLARLSGQLAQARAADDLPATRLAVHTLKSSSASIGALQLAALCAQAELAVREGQAHTLPPVLDRLASEAVRVDAAVQHLLVQHS</sequence>
<evidence type="ECO:0000256" key="1">
    <source>
        <dbReference type="ARBA" id="ARBA00023012"/>
    </source>
</evidence>